<dbReference type="Proteomes" id="UP000292958">
    <property type="component" value="Unassembled WGS sequence"/>
</dbReference>
<dbReference type="InterPro" id="IPR024423">
    <property type="entry name" value="DUF3050"/>
</dbReference>
<organism evidence="1 2">
    <name type="scientific">Edaphobacter modestus</name>
    <dbReference type="NCBI Taxonomy" id="388466"/>
    <lineage>
        <taxon>Bacteria</taxon>
        <taxon>Pseudomonadati</taxon>
        <taxon>Acidobacteriota</taxon>
        <taxon>Terriglobia</taxon>
        <taxon>Terriglobales</taxon>
        <taxon>Acidobacteriaceae</taxon>
        <taxon>Edaphobacter</taxon>
    </lineage>
</organism>
<sequence>MLVWNDNGKVQITEIPPSIKAMELRLSPLRQQLHSHSLYNRIHHLSDIRLFMESHVFAVWDFMSLLKALQRTLTCVDVPWVPTPFPRSRRFINEIVLGEESDEYQGRAISHFELYLEAMEQAKADTRPIRRLLSSVSRDPGELIFDDVPPAAKEFVAATFQTIRNGSPAALAAAFAFGREDAIPAMFRSLVRHLSHTLDGELDLFVWYLERHIEIDGEDHGPLALKMVSDLCGDHPEAWEDASLAAEQALRARLRLWDGVLAQIDGR</sequence>
<evidence type="ECO:0000313" key="2">
    <source>
        <dbReference type="Proteomes" id="UP000292958"/>
    </source>
</evidence>
<gene>
    <name evidence="1" type="ORF">BDD14_3406</name>
</gene>
<dbReference type="EMBL" id="SHKW01000001">
    <property type="protein sequence ID" value="RZU41869.1"/>
    <property type="molecule type" value="Genomic_DNA"/>
</dbReference>
<comment type="caution">
    <text evidence="1">The sequence shown here is derived from an EMBL/GenBank/DDBJ whole genome shotgun (WGS) entry which is preliminary data.</text>
</comment>
<dbReference type="InterPro" id="IPR016084">
    <property type="entry name" value="Haem_Oase-like_multi-hlx"/>
</dbReference>
<keyword evidence="2" id="KW-1185">Reference proteome</keyword>
<protein>
    <submittedName>
        <fullName evidence="1">DUF3050 family protein</fullName>
    </submittedName>
</protein>
<dbReference type="AlphaFoldDB" id="A0A4Q7YXP7"/>
<name>A0A4Q7YXP7_9BACT</name>
<proteinExistence type="predicted"/>
<dbReference type="RefSeq" id="WP_130419711.1">
    <property type="nucleotide sequence ID" value="NZ_SHKW01000001.1"/>
</dbReference>
<dbReference type="Gene3D" id="1.20.910.10">
    <property type="entry name" value="Heme oxygenase-like"/>
    <property type="match status" value="1"/>
</dbReference>
<accession>A0A4Q7YXP7</accession>
<dbReference type="SUPFAM" id="SSF48613">
    <property type="entry name" value="Heme oxygenase-like"/>
    <property type="match status" value="1"/>
</dbReference>
<evidence type="ECO:0000313" key="1">
    <source>
        <dbReference type="EMBL" id="RZU41869.1"/>
    </source>
</evidence>
<dbReference type="OrthoDB" id="9791270at2"/>
<reference evidence="1 2" key="1">
    <citation type="submission" date="2019-02" db="EMBL/GenBank/DDBJ databases">
        <title>Genomic Encyclopedia of Archaeal and Bacterial Type Strains, Phase II (KMG-II): from individual species to whole genera.</title>
        <authorList>
            <person name="Goeker M."/>
        </authorList>
    </citation>
    <scope>NUCLEOTIDE SEQUENCE [LARGE SCALE GENOMIC DNA]</scope>
    <source>
        <strain evidence="1 2">DSM 18101</strain>
    </source>
</reference>
<dbReference type="Pfam" id="PF11251">
    <property type="entry name" value="DUF3050"/>
    <property type="match status" value="1"/>
</dbReference>